<dbReference type="Proteomes" id="UP000184076">
    <property type="component" value="Unassembled WGS sequence"/>
</dbReference>
<dbReference type="InterPro" id="IPR012653">
    <property type="entry name" value="Dimeth_MeTrfase_MtbB"/>
</dbReference>
<name>A0A1M5CFM8_9BACT</name>
<dbReference type="NCBIfam" id="TIGR02368">
    <property type="entry name" value="dimeth_PyL"/>
    <property type="match status" value="1"/>
</dbReference>
<accession>A0A1M5CFM8</accession>
<keyword evidence="1" id="KW-0808">Transferase</keyword>
<dbReference type="GO" id="GO:0015948">
    <property type="term" value="P:methanogenesis"/>
    <property type="evidence" value="ECO:0007669"/>
    <property type="project" value="InterPro"/>
</dbReference>
<keyword evidence="2" id="KW-1185">Reference proteome</keyword>
<evidence type="ECO:0000313" key="2">
    <source>
        <dbReference type="Proteomes" id="UP000184076"/>
    </source>
</evidence>
<gene>
    <name evidence="1" type="ORF">SAMN02745206_02188</name>
</gene>
<dbReference type="EMBL" id="FQVB01000020">
    <property type="protein sequence ID" value="SHF53511.1"/>
    <property type="molecule type" value="Genomic_DNA"/>
</dbReference>
<dbReference type="STRING" id="1121391.SAMN02745206_02188"/>
<dbReference type="GO" id="GO:0008168">
    <property type="term" value="F:methyltransferase activity"/>
    <property type="evidence" value="ECO:0007669"/>
    <property type="project" value="UniProtKB-KW"/>
</dbReference>
<dbReference type="Pfam" id="PF09505">
    <property type="entry name" value="Dimeth_Pyl"/>
    <property type="match status" value="1"/>
</dbReference>
<proteinExistence type="predicted"/>
<sequence>MSQKILTRMGDGERLAMDAQEIRDDIRRGTAEAARRAGVPELTEAEQEELFAILAEPGRIVSVEPGREVIVTDDGCSMSFYSGQDGGGVGAPLSRLQAVLTYERACGADTTSMGHSDYSYKPVKPIINFEANDYYNISQVTTAPFLYGAQPNMGLYFQPDGPCANAAELMPLGKIDEARAAQEEACEHLRRDLVFVGRRLAEVGLEGLNFDTCGSAGDADYLAALQAVEELKKDLPDLPIIMGGAGEFVLGMHGGVEYQGRRLAGLYPHEQVKVAEAAGVDIYGVAVSTATTESVAWNLARAVTFVKAASEASSIPVHANVGMGVCGVPMMEQPPIDAVTRVSKALVQIGKADGL</sequence>
<evidence type="ECO:0000313" key="1">
    <source>
        <dbReference type="EMBL" id="SHF53511.1"/>
    </source>
</evidence>
<dbReference type="GO" id="GO:0032259">
    <property type="term" value="P:methylation"/>
    <property type="evidence" value="ECO:0007669"/>
    <property type="project" value="UniProtKB-KW"/>
</dbReference>
<keyword evidence="1" id="KW-0489">Methyltransferase</keyword>
<protein>
    <submittedName>
        <fullName evidence="1">Dimethylamine:corrinoid methyltransferase</fullName>
    </submittedName>
</protein>
<reference evidence="2" key="1">
    <citation type="submission" date="2016-11" db="EMBL/GenBank/DDBJ databases">
        <authorList>
            <person name="Varghese N."/>
            <person name="Submissions S."/>
        </authorList>
    </citation>
    <scope>NUCLEOTIDE SEQUENCE [LARGE SCALE GENOMIC DNA]</scope>
    <source>
        <strain evidence="2">DSM 9756</strain>
    </source>
</reference>
<organism evidence="1 2">
    <name type="scientific">Desulfacinum infernum DSM 9756</name>
    <dbReference type="NCBI Taxonomy" id="1121391"/>
    <lineage>
        <taxon>Bacteria</taxon>
        <taxon>Pseudomonadati</taxon>
        <taxon>Thermodesulfobacteriota</taxon>
        <taxon>Syntrophobacteria</taxon>
        <taxon>Syntrophobacterales</taxon>
        <taxon>Syntrophobacteraceae</taxon>
        <taxon>Desulfacinum</taxon>
    </lineage>
</organism>
<dbReference type="AlphaFoldDB" id="A0A1M5CFM8"/>